<feature type="domain" description="DUF302" evidence="1">
    <location>
        <begin position="42"/>
        <end position="90"/>
    </location>
</feature>
<dbReference type="SUPFAM" id="SSF103247">
    <property type="entry name" value="TT1751-like"/>
    <property type="match status" value="1"/>
</dbReference>
<organism evidence="2 3">
    <name type="scientific">Anaeramoeba ignava</name>
    <name type="common">Anaerobic marine amoeba</name>
    <dbReference type="NCBI Taxonomy" id="1746090"/>
    <lineage>
        <taxon>Eukaryota</taxon>
        <taxon>Metamonada</taxon>
        <taxon>Anaeramoebidae</taxon>
        <taxon>Anaeramoeba</taxon>
    </lineage>
</organism>
<dbReference type="EMBL" id="JAPDFW010000146">
    <property type="protein sequence ID" value="KAJ5066355.1"/>
    <property type="molecule type" value="Genomic_DNA"/>
</dbReference>
<dbReference type="AlphaFoldDB" id="A0A9Q0L5V1"/>
<dbReference type="InterPro" id="IPR005180">
    <property type="entry name" value="DUF302"/>
</dbReference>
<sequence>MTFVLKKKLKETDFEKALETVIEALKSCDLIVLAQARICKSVKAALNEDFGDCLVITFCYPEYAAGFLRADPDSLALLPCHAALRKDKGSDEIFLLFPDPIKYFGIANNSKMNGVAEVVLKKLNDVFDKL</sequence>
<evidence type="ECO:0000259" key="1">
    <source>
        <dbReference type="Pfam" id="PF03625"/>
    </source>
</evidence>
<dbReference type="Proteomes" id="UP001149090">
    <property type="component" value="Unassembled WGS sequence"/>
</dbReference>
<proteinExistence type="predicted"/>
<gene>
    <name evidence="2" type="ORF">M0811_13734</name>
</gene>
<name>A0A9Q0L5V1_ANAIG</name>
<evidence type="ECO:0000313" key="3">
    <source>
        <dbReference type="Proteomes" id="UP001149090"/>
    </source>
</evidence>
<dbReference type="Gene3D" id="3.30.310.70">
    <property type="entry name" value="TT1751-like domain"/>
    <property type="match status" value="1"/>
</dbReference>
<reference evidence="2" key="1">
    <citation type="submission" date="2022-10" db="EMBL/GenBank/DDBJ databases">
        <title>Novel sulphate-reducing endosymbionts in the free-living metamonad Anaeramoeba.</title>
        <authorList>
            <person name="Jerlstrom-Hultqvist J."/>
            <person name="Cepicka I."/>
            <person name="Gallot-Lavallee L."/>
            <person name="Salas-Leiva D."/>
            <person name="Curtis B.A."/>
            <person name="Zahonova K."/>
            <person name="Pipaliya S."/>
            <person name="Dacks J."/>
            <person name="Roger A.J."/>
        </authorList>
    </citation>
    <scope>NUCLEOTIDE SEQUENCE</scope>
    <source>
        <strain evidence="2">BMAN</strain>
    </source>
</reference>
<dbReference type="InterPro" id="IPR035923">
    <property type="entry name" value="TT1751-like_sf"/>
</dbReference>
<dbReference type="Pfam" id="PF03625">
    <property type="entry name" value="DUF302"/>
    <property type="match status" value="1"/>
</dbReference>
<evidence type="ECO:0000313" key="2">
    <source>
        <dbReference type="EMBL" id="KAJ5066355.1"/>
    </source>
</evidence>
<comment type="caution">
    <text evidence="2">The sequence shown here is derived from an EMBL/GenBank/DDBJ whole genome shotgun (WGS) entry which is preliminary data.</text>
</comment>
<dbReference type="CDD" id="cd14797">
    <property type="entry name" value="DUF302"/>
    <property type="match status" value="1"/>
</dbReference>
<keyword evidence="3" id="KW-1185">Reference proteome</keyword>
<accession>A0A9Q0L5V1</accession>
<protein>
    <submittedName>
        <fullName evidence="2">Duf302 domain-containing protein</fullName>
    </submittedName>
</protein>